<evidence type="ECO:0000313" key="3">
    <source>
        <dbReference type="Proteomes" id="UP000015105"/>
    </source>
</evidence>
<dbReference type="AlphaFoldDB" id="A0A453LVN9"/>
<sequence length="278" mass="30905">QRFPHPESSIHLPPPDMGKRLRSTRPQQSKRSSKAAAVSDSDDDEIDAFPKQRDATPLNADDSRDPEEEDPVQPVNDLEGVSGHETDDGEEGKDGDGSDDSEGGKDGDTDADNYEVWGKKYVAKIKRAHKAIQQIFTGDDSSDEFDWGSGNTLYYDGDEHDADDLDCEETRRIQAEKDSKLSMKDFGLDDDDEEGKSSNLLVLDRVKQGAEVGKLTKNGPSNGHHEIAKRKSKDEGKRAEKGLKEKGLKPKLSKTRATNNRKKLQTLDDFDDEVQKFS</sequence>
<proteinExistence type="predicted"/>
<evidence type="ECO:0000256" key="1">
    <source>
        <dbReference type="SAM" id="MobiDB-lite"/>
    </source>
</evidence>
<feature type="region of interest" description="Disordered" evidence="1">
    <location>
        <begin position="1"/>
        <end position="114"/>
    </location>
</feature>
<reference evidence="3" key="2">
    <citation type="journal article" date="2017" name="Nat. Plants">
        <title>The Aegilops tauschii genome reveals multiple impacts of transposons.</title>
        <authorList>
            <person name="Zhao G."/>
            <person name="Zou C."/>
            <person name="Li K."/>
            <person name="Wang K."/>
            <person name="Li T."/>
            <person name="Gao L."/>
            <person name="Zhang X."/>
            <person name="Wang H."/>
            <person name="Yang Z."/>
            <person name="Liu X."/>
            <person name="Jiang W."/>
            <person name="Mao L."/>
            <person name="Kong X."/>
            <person name="Jiao Y."/>
            <person name="Jia J."/>
        </authorList>
    </citation>
    <scope>NUCLEOTIDE SEQUENCE [LARGE SCALE GENOMIC DNA]</scope>
    <source>
        <strain evidence="3">cv. AL8/78</strain>
    </source>
</reference>
<reference evidence="3" key="1">
    <citation type="journal article" date="2014" name="Science">
        <title>Ancient hybridizations among the ancestral genomes of bread wheat.</title>
        <authorList>
            <consortium name="International Wheat Genome Sequencing Consortium,"/>
            <person name="Marcussen T."/>
            <person name="Sandve S.R."/>
            <person name="Heier L."/>
            <person name="Spannagl M."/>
            <person name="Pfeifer M."/>
            <person name="Jakobsen K.S."/>
            <person name="Wulff B.B."/>
            <person name="Steuernagel B."/>
            <person name="Mayer K.F."/>
            <person name="Olsen O.A."/>
        </authorList>
    </citation>
    <scope>NUCLEOTIDE SEQUENCE [LARGE SCALE GENOMIC DNA]</scope>
    <source>
        <strain evidence="3">cv. AL8/78</strain>
    </source>
</reference>
<reference evidence="2" key="5">
    <citation type="journal article" date="2021" name="G3 (Bethesda)">
        <title>Aegilops tauschii genome assembly Aet v5.0 features greater sequence contiguity and improved annotation.</title>
        <authorList>
            <person name="Wang L."/>
            <person name="Zhu T."/>
            <person name="Rodriguez J.C."/>
            <person name="Deal K.R."/>
            <person name="Dubcovsky J."/>
            <person name="McGuire P.E."/>
            <person name="Lux T."/>
            <person name="Spannagl M."/>
            <person name="Mayer K.F.X."/>
            <person name="Baldrich P."/>
            <person name="Meyers B.C."/>
            <person name="Huo N."/>
            <person name="Gu Y.Q."/>
            <person name="Zhou H."/>
            <person name="Devos K.M."/>
            <person name="Bennetzen J.L."/>
            <person name="Unver T."/>
            <person name="Budak H."/>
            <person name="Gulick P.J."/>
            <person name="Galiba G."/>
            <person name="Kalapos B."/>
            <person name="Nelson D.R."/>
            <person name="Li P."/>
            <person name="You F.M."/>
            <person name="Luo M.C."/>
            <person name="Dvorak J."/>
        </authorList>
    </citation>
    <scope>NUCLEOTIDE SEQUENCE [LARGE SCALE GENOMIC DNA]</scope>
    <source>
        <strain evidence="2">cv. AL8/78</strain>
    </source>
</reference>
<name>A0A453LVN9_AEGTS</name>
<protein>
    <submittedName>
        <fullName evidence="2">Uncharacterized protein</fullName>
    </submittedName>
</protein>
<evidence type="ECO:0000313" key="2">
    <source>
        <dbReference type="EnsemblPlants" id="AET5Gv20922100.1"/>
    </source>
</evidence>
<dbReference type="Proteomes" id="UP000015105">
    <property type="component" value="Chromosome 5D"/>
</dbReference>
<dbReference type="STRING" id="200361.A0A453LVN9"/>
<reference evidence="2" key="3">
    <citation type="journal article" date="2017" name="Nature">
        <title>Genome sequence of the progenitor of the wheat D genome Aegilops tauschii.</title>
        <authorList>
            <person name="Luo M.C."/>
            <person name="Gu Y.Q."/>
            <person name="Puiu D."/>
            <person name="Wang H."/>
            <person name="Twardziok S.O."/>
            <person name="Deal K.R."/>
            <person name="Huo N."/>
            <person name="Zhu T."/>
            <person name="Wang L."/>
            <person name="Wang Y."/>
            <person name="McGuire P.E."/>
            <person name="Liu S."/>
            <person name="Long H."/>
            <person name="Ramasamy R.K."/>
            <person name="Rodriguez J.C."/>
            <person name="Van S.L."/>
            <person name="Yuan L."/>
            <person name="Wang Z."/>
            <person name="Xia Z."/>
            <person name="Xiao L."/>
            <person name="Anderson O.D."/>
            <person name="Ouyang S."/>
            <person name="Liang Y."/>
            <person name="Zimin A.V."/>
            <person name="Pertea G."/>
            <person name="Qi P."/>
            <person name="Bennetzen J.L."/>
            <person name="Dai X."/>
            <person name="Dawson M.W."/>
            <person name="Muller H.G."/>
            <person name="Kugler K."/>
            <person name="Rivarola-Duarte L."/>
            <person name="Spannagl M."/>
            <person name="Mayer K.F.X."/>
            <person name="Lu F.H."/>
            <person name="Bevan M.W."/>
            <person name="Leroy P."/>
            <person name="Li P."/>
            <person name="You F.M."/>
            <person name="Sun Q."/>
            <person name="Liu Z."/>
            <person name="Lyons E."/>
            <person name="Wicker T."/>
            <person name="Salzberg S.L."/>
            <person name="Devos K.M."/>
            <person name="Dvorak J."/>
        </authorList>
    </citation>
    <scope>NUCLEOTIDE SEQUENCE [LARGE SCALE GENOMIC DNA]</scope>
    <source>
        <strain evidence="2">cv. AL8/78</strain>
    </source>
</reference>
<feature type="compositionally biased region" description="Basic and acidic residues" evidence="1">
    <location>
        <begin position="232"/>
        <end position="248"/>
    </location>
</feature>
<accession>A0A453LVN9</accession>
<reference evidence="2" key="4">
    <citation type="submission" date="2019-03" db="UniProtKB">
        <authorList>
            <consortium name="EnsemblPlants"/>
        </authorList>
    </citation>
    <scope>IDENTIFICATION</scope>
</reference>
<feature type="compositionally biased region" description="Acidic residues" evidence="1">
    <location>
        <begin position="156"/>
        <end position="167"/>
    </location>
</feature>
<feature type="region of interest" description="Disordered" evidence="1">
    <location>
        <begin position="211"/>
        <end position="278"/>
    </location>
</feature>
<dbReference type="EnsemblPlants" id="AET5Gv20922100.1">
    <property type="protein sequence ID" value="AET5Gv20922100.1"/>
    <property type="gene ID" value="AET5Gv20922100"/>
</dbReference>
<feature type="compositionally biased region" description="Basic and acidic residues" evidence="1">
    <location>
        <begin position="168"/>
        <end position="187"/>
    </location>
</feature>
<organism evidence="2 3">
    <name type="scientific">Aegilops tauschii subsp. strangulata</name>
    <name type="common">Goatgrass</name>
    <dbReference type="NCBI Taxonomy" id="200361"/>
    <lineage>
        <taxon>Eukaryota</taxon>
        <taxon>Viridiplantae</taxon>
        <taxon>Streptophyta</taxon>
        <taxon>Embryophyta</taxon>
        <taxon>Tracheophyta</taxon>
        <taxon>Spermatophyta</taxon>
        <taxon>Magnoliopsida</taxon>
        <taxon>Liliopsida</taxon>
        <taxon>Poales</taxon>
        <taxon>Poaceae</taxon>
        <taxon>BOP clade</taxon>
        <taxon>Pooideae</taxon>
        <taxon>Triticodae</taxon>
        <taxon>Triticeae</taxon>
        <taxon>Triticinae</taxon>
        <taxon>Aegilops</taxon>
    </lineage>
</organism>
<feature type="compositionally biased region" description="Basic residues" evidence="1">
    <location>
        <begin position="249"/>
        <end position="264"/>
    </location>
</feature>
<dbReference type="Gramene" id="AET5Gv20922100.1">
    <property type="protein sequence ID" value="AET5Gv20922100.1"/>
    <property type="gene ID" value="AET5Gv20922100"/>
</dbReference>
<feature type="compositionally biased region" description="Basic and acidic residues" evidence="1">
    <location>
        <begin position="82"/>
        <end position="108"/>
    </location>
</feature>
<keyword evidence="3" id="KW-1185">Reference proteome</keyword>
<feature type="region of interest" description="Disordered" evidence="1">
    <location>
        <begin position="136"/>
        <end position="199"/>
    </location>
</feature>